<dbReference type="Proteomes" id="UP001285441">
    <property type="component" value="Unassembled WGS sequence"/>
</dbReference>
<accession>A0AAE0U3W1</accession>
<dbReference type="InterPro" id="IPR046538">
    <property type="entry name" value="DUF6603"/>
</dbReference>
<proteinExistence type="predicted"/>
<gene>
    <name evidence="3" type="ORF">B0H63DRAFT_445832</name>
</gene>
<keyword evidence="4" id="KW-1185">Reference proteome</keyword>
<reference evidence="3" key="2">
    <citation type="submission" date="2023-06" db="EMBL/GenBank/DDBJ databases">
        <authorList>
            <consortium name="Lawrence Berkeley National Laboratory"/>
            <person name="Haridas S."/>
            <person name="Hensen N."/>
            <person name="Bonometti L."/>
            <person name="Westerberg I."/>
            <person name="Brannstrom I.O."/>
            <person name="Guillou S."/>
            <person name="Cros-Aarteil S."/>
            <person name="Calhoun S."/>
            <person name="Kuo A."/>
            <person name="Mondo S."/>
            <person name="Pangilinan J."/>
            <person name="Riley R."/>
            <person name="LaButti K."/>
            <person name="Andreopoulos B."/>
            <person name="Lipzen A."/>
            <person name="Chen C."/>
            <person name="Yanf M."/>
            <person name="Daum C."/>
            <person name="Ng V."/>
            <person name="Clum A."/>
            <person name="Steindorff A."/>
            <person name="Ohm R."/>
            <person name="Martin F."/>
            <person name="Silar P."/>
            <person name="Natvig D."/>
            <person name="Lalanne C."/>
            <person name="Gautier V."/>
            <person name="Ament-velasquez S.L."/>
            <person name="Kruys A."/>
            <person name="Hutchinson M.I."/>
            <person name="Powell A.J."/>
            <person name="Barry K."/>
            <person name="Miller A.N."/>
            <person name="Grigoriev I.V."/>
            <person name="Debuchy R."/>
            <person name="Gladieux P."/>
            <person name="Thoren M.H."/>
            <person name="Johannesson H."/>
        </authorList>
    </citation>
    <scope>NUCLEOTIDE SEQUENCE</scope>
    <source>
        <strain evidence="3">CBS 232.78</strain>
    </source>
</reference>
<sequence length="511" mass="55234">MGLSITVDFKGIEKIEDLMTLQTSRIQLSIEGLAVAFEKPPTTRLSGAFYRFSDKGFHGYMGAIEVSMGAWSAIAQGMYEQSDSVESLFVFGMAKGPLFTIGCAEVVGLTGGFGFNSHLTLSGVEQVPDFPFVAMNTNRKNPAEGGVLGPLLETTGRGIVTTMADSLWFIAGLGLRAFQSVDAQAIFALDLSSEPKFSIIAQATAVFPKNPTAKASEVDKAFLVLELGLTPRCLILHPSCRLTGGFALAIFFDGSGHDDFVLTVAMGGAWLDIVLNKSWVRAMFRAYADFMRFHPFEFEADLHATLNLHGPPIAGTAHLHLWRWDVTLCFGAPRTKEAELNLDQIIRMVKNLQDGQSDDLVPNHVLSLKEGVVLAPSTKPPSPDEPIQARGAGFRFEVATRVLVTAVQIGGGDVSFVEKEVEGGQKVRPQLLAAPMQLDSAVVRSGLRIQMPPALWGAHTNSAADAVKAWGKFKRHTSNGGKHRDETDAPMGGGGRQSMKYSKSRTTGDYR</sequence>
<organism evidence="3 4">
    <name type="scientific">Podospora didyma</name>
    <dbReference type="NCBI Taxonomy" id="330526"/>
    <lineage>
        <taxon>Eukaryota</taxon>
        <taxon>Fungi</taxon>
        <taxon>Dikarya</taxon>
        <taxon>Ascomycota</taxon>
        <taxon>Pezizomycotina</taxon>
        <taxon>Sordariomycetes</taxon>
        <taxon>Sordariomycetidae</taxon>
        <taxon>Sordariales</taxon>
        <taxon>Podosporaceae</taxon>
        <taxon>Podospora</taxon>
    </lineage>
</organism>
<evidence type="ECO:0000313" key="4">
    <source>
        <dbReference type="Proteomes" id="UP001285441"/>
    </source>
</evidence>
<feature type="region of interest" description="Disordered" evidence="1">
    <location>
        <begin position="474"/>
        <end position="511"/>
    </location>
</feature>
<protein>
    <recommendedName>
        <fullName evidence="2">DUF6603 domain-containing protein</fullName>
    </recommendedName>
</protein>
<evidence type="ECO:0000259" key="2">
    <source>
        <dbReference type="Pfam" id="PF20248"/>
    </source>
</evidence>
<dbReference type="EMBL" id="JAULSW010000002">
    <property type="protein sequence ID" value="KAK3389650.1"/>
    <property type="molecule type" value="Genomic_DNA"/>
</dbReference>
<dbReference type="Pfam" id="PF20248">
    <property type="entry name" value="DUF6603"/>
    <property type="match status" value="1"/>
</dbReference>
<feature type="domain" description="DUF6603" evidence="2">
    <location>
        <begin position="4"/>
        <end position="264"/>
    </location>
</feature>
<evidence type="ECO:0000256" key="1">
    <source>
        <dbReference type="SAM" id="MobiDB-lite"/>
    </source>
</evidence>
<reference evidence="3" key="1">
    <citation type="journal article" date="2023" name="Mol. Phylogenet. Evol.">
        <title>Genome-scale phylogeny and comparative genomics of the fungal order Sordariales.</title>
        <authorList>
            <person name="Hensen N."/>
            <person name="Bonometti L."/>
            <person name="Westerberg I."/>
            <person name="Brannstrom I.O."/>
            <person name="Guillou S."/>
            <person name="Cros-Aarteil S."/>
            <person name="Calhoun S."/>
            <person name="Haridas S."/>
            <person name="Kuo A."/>
            <person name="Mondo S."/>
            <person name="Pangilinan J."/>
            <person name="Riley R."/>
            <person name="LaButti K."/>
            <person name="Andreopoulos B."/>
            <person name="Lipzen A."/>
            <person name="Chen C."/>
            <person name="Yan M."/>
            <person name="Daum C."/>
            <person name="Ng V."/>
            <person name="Clum A."/>
            <person name="Steindorff A."/>
            <person name="Ohm R.A."/>
            <person name="Martin F."/>
            <person name="Silar P."/>
            <person name="Natvig D.O."/>
            <person name="Lalanne C."/>
            <person name="Gautier V."/>
            <person name="Ament-Velasquez S.L."/>
            <person name="Kruys A."/>
            <person name="Hutchinson M.I."/>
            <person name="Powell A.J."/>
            <person name="Barry K."/>
            <person name="Miller A.N."/>
            <person name="Grigoriev I.V."/>
            <person name="Debuchy R."/>
            <person name="Gladieux P."/>
            <person name="Hiltunen Thoren M."/>
            <person name="Johannesson H."/>
        </authorList>
    </citation>
    <scope>NUCLEOTIDE SEQUENCE</scope>
    <source>
        <strain evidence="3">CBS 232.78</strain>
    </source>
</reference>
<evidence type="ECO:0000313" key="3">
    <source>
        <dbReference type="EMBL" id="KAK3389650.1"/>
    </source>
</evidence>
<comment type="caution">
    <text evidence="3">The sequence shown here is derived from an EMBL/GenBank/DDBJ whole genome shotgun (WGS) entry which is preliminary data.</text>
</comment>
<name>A0AAE0U3W1_9PEZI</name>
<dbReference type="AlphaFoldDB" id="A0AAE0U3W1"/>